<gene>
    <name evidence="3" type="ORF">RQC66_33125</name>
</gene>
<name>A0ABU3M3P8_9ACTN</name>
<dbReference type="Proteomes" id="UP001257948">
    <property type="component" value="Unassembled WGS sequence"/>
</dbReference>
<feature type="signal peptide" evidence="2">
    <location>
        <begin position="1"/>
        <end position="29"/>
    </location>
</feature>
<feature type="chain" id="PRO_5045371748" description="Peptidase" evidence="2">
    <location>
        <begin position="30"/>
        <end position="243"/>
    </location>
</feature>
<keyword evidence="2" id="KW-0732">Signal</keyword>
<comment type="caution">
    <text evidence="3">The sequence shown here is derived from an EMBL/GenBank/DDBJ whole genome shotgun (WGS) entry which is preliminary data.</text>
</comment>
<evidence type="ECO:0000256" key="2">
    <source>
        <dbReference type="SAM" id="SignalP"/>
    </source>
</evidence>
<reference evidence="4" key="1">
    <citation type="submission" date="2023-07" db="EMBL/GenBank/DDBJ databases">
        <title>Draft genome sequence of the endophytic actinobacterium Streptomyces justiciae WPN32, a potential antibiotic producer.</title>
        <authorList>
            <person name="Yasawong M."/>
            <person name="Pana W."/>
            <person name="Ganta P."/>
            <person name="Santapan N."/>
            <person name="Songngamsuk T."/>
            <person name="Phatcharaharikarn M."/>
            <person name="Kerdtoob S."/>
            <person name="Nantapong N."/>
        </authorList>
    </citation>
    <scope>NUCLEOTIDE SEQUENCE [LARGE SCALE GENOMIC DNA]</scope>
    <source>
        <strain evidence="4">WPN32</strain>
    </source>
</reference>
<proteinExistence type="predicted"/>
<dbReference type="RefSeq" id="WP_314205707.1">
    <property type="nucleotide sequence ID" value="NZ_JAVTLL010000026.1"/>
</dbReference>
<evidence type="ECO:0000313" key="3">
    <source>
        <dbReference type="EMBL" id="MDT7845569.1"/>
    </source>
</evidence>
<protein>
    <recommendedName>
        <fullName evidence="5">Peptidase</fullName>
    </recommendedName>
</protein>
<organism evidence="3 4">
    <name type="scientific">Streptomyces justiciae</name>
    <dbReference type="NCBI Taxonomy" id="2780140"/>
    <lineage>
        <taxon>Bacteria</taxon>
        <taxon>Bacillati</taxon>
        <taxon>Actinomycetota</taxon>
        <taxon>Actinomycetes</taxon>
        <taxon>Kitasatosporales</taxon>
        <taxon>Streptomycetaceae</taxon>
        <taxon>Streptomyces</taxon>
    </lineage>
</organism>
<feature type="region of interest" description="Disordered" evidence="1">
    <location>
        <begin position="188"/>
        <end position="243"/>
    </location>
</feature>
<evidence type="ECO:0000256" key="1">
    <source>
        <dbReference type="SAM" id="MobiDB-lite"/>
    </source>
</evidence>
<sequence length="243" mass="25331">MRAPHTLRTALVAAGVTAALGISAAGAVAAPAHATESVASAHAHTSAKRVYVKTVKLADKVSKAKVYKTGKHRYQAEIWAKGVKYGTLYATGRTAHGNNNGLHVSLTANGKVTSWVERAKPKPKPVVKRVFVSSQTLADGASTAKIYKLTADHYQADVLANGTRIATLDANGRAAYGENNGLHVALQPDGGLTSWVDEAPAPDPTPQPDDSDEPLPEPDTSVTPPAGDVPSTQNPVTDPALTH</sequence>
<accession>A0ABU3M3P8</accession>
<evidence type="ECO:0008006" key="5">
    <source>
        <dbReference type="Google" id="ProtNLM"/>
    </source>
</evidence>
<dbReference type="EMBL" id="JAVTLL010000026">
    <property type="protein sequence ID" value="MDT7845569.1"/>
    <property type="molecule type" value="Genomic_DNA"/>
</dbReference>
<keyword evidence="4" id="KW-1185">Reference proteome</keyword>
<evidence type="ECO:0000313" key="4">
    <source>
        <dbReference type="Proteomes" id="UP001257948"/>
    </source>
</evidence>